<dbReference type="PROSITE" id="PS50883">
    <property type="entry name" value="EAL"/>
    <property type="match status" value="1"/>
</dbReference>
<dbReference type="InterPro" id="IPR052155">
    <property type="entry name" value="Biofilm_reg_signaling"/>
</dbReference>
<evidence type="ECO:0000256" key="1">
    <source>
        <dbReference type="SAM" id="Coils"/>
    </source>
</evidence>
<organism evidence="7">
    <name type="scientific">hydrothermal vent metagenome</name>
    <dbReference type="NCBI Taxonomy" id="652676"/>
    <lineage>
        <taxon>unclassified sequences</taxon>
        <taxon>metagenomes</taxon>
        <taxon>ecological metagenomes</taxon>
    </lineage>
</organism>
<dbReference type="PROSITE" id="PS50112">
    <property type="entry name" value="PAS"/>
    <property type="match status" value="1"/>
</dbReference>
<dbReference type="InterPro" id="IPR013767">
    <property type="entry name" value="PAS_fold"/>
</dbReference>
<reference evidence="7" key="1">
    <citation type="submission" date="2018-06" db="EMBL/GenBank/DDBJ databases">
        <authorList>
            <person name="Zhirakovskaya E."/>
        </authorList>
    </citation>
    <scope>NUCLEOTIDE SEQUENCE</scope>
</reference>
<feature type="domain" description="PAC" evidence="4">
    <location>
        <begin position="356"/>
        <end position="407"/>
    </location>
</feature>
<dbReference type="EMBL" id="UOFJ01000204">
    <property type="protein sequence ID" value="VAW66056.1"/>
    <property type="molecule type" value="Genomic_DNA"/>
</dbReference>
<dbReference type="PANTHER" id="PTHR44757:SF2">
    <property type="entry name" value="BIOFILM ARCHITECTURE MAINTENANCE PROTEIN MBAA"/>
    <property type="match status" value="1"/>
</dbReference>
<proteinExistence type="predicted"/>
<evidence type="ECO:0000259" key="5">
    <source>
        <dbReference type="PROSITE" id="PS50883"/>
    </source>
</evidence>
<dbReference type="PROSITE" id="PS50113">
    <property type="entry name" value="PAC"/>
    <property type="match status" value="1"/>
</dbReference>
<dbReference type="NCBIfam" id="TIGR00254">
    <property type="entry name" value="GGDEF"/>
    <property type="match status" value="1"/>
</dbReference>
<dbReference type="SUPFAM" id="SSF55073">
    <property type="entry name" value="Nucleotide cyclase"/>
    <property type="match status" value="1"/>
</dbReference>
<feature type="domain" description="EAL" evidence="5">
    <location>
        <begin position="581"/>
        <end position="828"/>
    </location>
</feature>
<accession>A0A3B0YCF7</accession>
<feature type="transmembrane region" description="Helical" evidence="2">
    <location>
        <begin position="178"/>
        <end position="198"/>
    </location>
</feature>
<dbReference type="SMART" id="SM00052">
    <property type="entry name" value="EAL"/>
    <property type="match status" value="1"/>
</dbReference>
<dbReference type="InterPro" id="IPR029787">
    <property type="entry name" value="Nucleotide_cyclase"/>
</dbReference>
<dbReference type="CDD" id="cd01949">
    <property type="entry name" value="GGDEF"/>
    <property type="match status" value="1"/>
</dbReference>
<name>A0A3B0YCF7_9ZZZZ</name>
<feature type="domain" description="GGDEF" evidence="6">
    <location>
        <begin position="439"/>
        <end position="572"/>
    </location>
</feature>
<dbReference type="InterPro" id="IPR035919">
    <property type="entry name" value="EAL_sf"/>
</dbReference>
<dbReference type="InterPro" id="IPR043128">
    <property type="entry name" value="Rev_trsase/Diguanyl_cyclase"/>
</dbReference>
<dbReference type="SMART" id="SM00267">
    <property type="entry name" value="GGDEF"/>
    <property type="match status" value="1"/>
</dbReference>
<dbReference type="Pfam" id="PF00990">
    <property type="entry name" value="GGDEF"/>
    <property type="match status" value="1"/>
</dbReference>
<dbReference type="Gene3D" id="3.30.450.20">
    <property type="entry name" value="PAS domain"/>
    <property type="match status" value="1"/>
</dbReference>
<feature type="transmembrane region" description="Helical" evidence="2">
    <location>
        <begin position="12"/>
        <end position="30"/>
    </location>
</feature>
<evidence type="ECO:0000256" key="2">
    <source>
        <dbReference type="SAM" id="Phobius"/>
    </source>
</evidence>
<dbReference type="SMART" id="SM00091">
    <property type="entry name" value="PAS"/>
    <property type="match status" value="1"/>
</dbReference>
<dbReference type="NCBIfam" id="TIGR00229">
    <property type="entry name" value="sensory_box"/>
    <property type="match status" value="1"/>
</dbReference>
<dbReference type="SUPFAM" id="SSF55785">
    <property type="entry name" value="PYP-like sensor domain (PAS domain)"/>
    <property type="match status" value="1"/>
</dbReference>
<dbReference type="Gene3D" id="3.30.70.270">
    <property type="match status" value="1"/>
</dbReference>
<dbReference type="GO" id="GO:0006355">
    <property type="term" value="P:regulation of DNA-templated transcription"/>
    <property type="evidence" value="ECO:0007669"/>
    <property type="project" value="InterPro"/>
</dbReference>
<feature type="domain" description="PAS" evidence="3">
    <location>
        <begin position="282"/>
        <end position="353"/>
    </location>
</feature>
<keyword evidence="2" id="KW-1133">Transmembrane helix</keyword>
<sequence length="828" mass="93617">MKWRKLPLHLQIVFASSLVLVITLMVTTWWNVEQQRQQLLDDVTRQASGLAHMAALASRYMVIAQKLDELESMLISLAFYPDLVELAVMDKDAQILSDVLASESGPKVSFSQLQRTLPFELLRAQKLQQGAERLIIRNEQELIIWQPIKTSTLLGWVLLKIDLSRANDQEQSILLDNLFAATIVLFIDVLILILILYLPGRSFRLAIHFAQHLTERAGEILELNAGSLEVKNLVDALNASSSRLKQQRDELDQQHQELDNLNQHLEQRVGERTQELAESRKALVQLHQAVNQSSVAIIMLDSDFKISEFNPAFEKMTGYELAQVCGINLFELIWSDKNTDNLLDNIKGLLEQLNPWVGEVIAHHYKGDCFWVRMVITPAKNEDQQIHFLLTLDDISDRKTYEAQLIHQAQYDSLTSLPNRILGMDRLNQSIRQGCRFRKKTIVLYLDLDRFKQINDTLGHHAGDLLLIETAGRLTGSVRQYDTVCRLSGDEFLIILSSVDDAATVEAIAEKILKVITQPFMIEERELHVHASIGIAVIPDDCAEADEVLRFADTAMYQAKQSGRNCFKYYTHSMNEKAQEHLRIDTAMHTAIENNELEVYLQPIVDAASSVFCGAEALMRWNSSSIGWVAPDKFISVAEENGLIVAMGQWILRESCKQAVNWPNNGFITVNVSSVQFRNREFVRSIEDILTETGLSAQRLHLEITENVLMDDIDEVTLTIEGIIALGVVLVLDDFGTGYSSLSYLTRFPCSILKIDRSFICRMLEDENSAALVYAIIKMGHSLGMQIIAEGVETDLQLSILQGQGCDLIQGYYFSKPVPANELVEFIT</sequence>
<evidence type="ECO:0000313" key="7">
    <source>
        <dbReference type="EMBL" id="VAW66056.1"/>
    </source>
</evidence>
<dbReference type="Gene3D" id="3.20.20.450">
    <property type="entry name" value="EAL domain"/>
    <property type="match status" value="1"/>
</dbReference>
<evidence type="ECO:0000259" key="6">
    <source>
        <dbReference type="PROSITE" id="PS50887"/>
    </source>
</evidence>
<keyword evidence="2" id="KW-0472">Membrane</keyword>
<evidence type="ECO:0000259" key="3">
    <source>
        <dbReference type="PROSITE" id="PS50112"/>
    </source>
</evidence>
<dbReference type="SUPFAM" id="SSF141868">
    <property type="entry name" value="EAL domain-like"/>
    <property type="match status" value="1"/>
</dbReference>
<dbReference type="Pfam" id="PF00989">
    <property type="entry name" value="PAS"/>
    <property type="match status" value="1"/>
</dbReference>
<gene>
    <name evidence="7" type="ORF">MNBD_GAMMA10-1910</name>
</gene>
<evidence type="ECO:0000259" key="4">
    <source>
        <dbReference type="PROSITE" id="PS50113"/>
    </source>
</evidence>
<feature type="coiled-coil region" evidence="1">
    <location>
        <begin position="230"/>
        <end position="268"/>
    </location>
</feature>
<protein>
    <submittedName>
        <fullName evidence="7">Diguanylate cyclase/phosphodiesterase (GGDEF &amp; EAL domains) with PAS/PAC sensor(S)</fullName>
    </submittedName>
</protein>
<dbReference type="CDD" id="cd00130">
    <property type="entry name" value="PAS"/>
    <property type="match status" value="1"/>
</dbReference>
<dbReference type="PANTHER" id="PTHR44757">
    <property type="entry name" value="DIGUANYLATE CYCLASE DGCP"/>
    <property type="match status" value="1"/>
</dbReference>
<dbReference type="InterPro" id="IPR000014">
    <property type="entry name" value="PAS"/>
</dbReference>
<dbReference type="AlphaFoldDB" id="A0A3B0YCF7"/>
<dbReference type="Pfam" id="PF00563">
    <property type="entry name" value="EAL"/>
    <property type="match status" value="1"/>
</dbReference>
<dbReference type="CDD" id="cd01948">
    <property type="entry name" value="EAL"/>
    <property type="match status" value="1"/>
</dbReference>
<keyword evidence="1" id="KW-0175">Coiled coil</keyword>
<dbReference type="InterPro" id="IPR000160">
    <property type="entry name" value="GGDEF_dom"/>
</dbReference>
<dbReference type="InterPro" id="IPR035965">
    <property type="entry name" value="PAS-like_dom_sf"/>
</dbReference>
<dbReference type="InterPro" id="IPR000700">
    <property type="entry name" value="PAS-assoc_C"/>
</dbReference>
<keyword evidence="2" id="KW-0812">Transmembrane</keyword>
<dbReference type="InterPro" id="IPR001633">
    <property type="entry name" value="EAL_dom"/>
</dbReference>
<dbReference type="PROSITE" id="PS50887">
    <property type="entry name" value="GGDEF"/>
    <property type="match status" value="1"/>
</dbReference>